<accession>A0A223EN17</accession>
<name>A0A223EN17_9BACI</name>
<dbReference type="GeneID" id="56475778"/>
<dbReference type="Proteomes" id="UP000214618">
    <property type="component" value="Chromosome"/>
</dbReference>
<proteinExistence type="predicted"/>
<protein>
    <submittedName>
        <fullName evidence="1">Uncharacterized protein</fullName>
    </submittedName>
</protein>
<dbReference type="RefSeq" id="WP_063234376.1">
    <property type="nucleotide sequence ID" value="NZ_BCVO01000015.1"/>
</dbReference>
<dbReference type="EMBL" id="CP017704">
    <property type="protein sequence ID" value="ASS96630.1"/>
    <property type="molecule type" value="Genomic_DNA"/>
</dbReference>
<evidence type="ECO:0000313" key="2">
    <source>
        <dbReference type="Proteomes" id="UP000214618"/>
    </source>
</evidence>
<sequence>MTDLEEIHGDVKAEKILKDLEVDKEENPVSPGWEAELIEKSFKEAKLLENDVYTHIETLKKYRNLAAHPVLNSMDILYRPNKELTESLIKNMLEGLLIKHPLFTKNVFSPFMDEVERIKNDFPTQERLKTYLESKFFAHFNKELTEYMFKNLWKIVFKNDGEQEKRNRKINHDVLLIIYNKYQNILFEYIKKEPAFFSDFLDKESILTYLIDFLSLYPEVYFLLQEHTQELLKNRVEKNTSWLVRSIFISNSLKEHFKYIDSKIHSTGSYYNQPYIQTHWLTKDDVAFFNELAKEKGIVNEFYDLMISHYYHTGSYDGADISFERCIRPFYEEFNKEQYETLLSETNYNPQCYDGKYGSRNKILLEVAKKVMPDIDLEGTYTNIF</sequence>
<organism evidence="1 2">
    <name type="scientific">Peribacillus simplex NBRC 15720 = DSM 1321</name>
    <dbReference type="NCBI Taxonomy" id="1349754"/>
    <lineage>
        <taxon>Bacteria</taxon>
        <taxon>Bacillati</taxon>
        <taxon>Bacillota</taxon>
        <taxon>Bacilli</taxon>
        <taxon>Bacillales</taxon>
        <taxon>Bacillaceae</taxon>
        <taxon>Peribacillus</taxon>
    </lineage>
</organism>
<gene>
    <name evidence="1" type="ORF">BS1321_23620</name>
</gene>
<reference evidence="1 2" key="1">
    <citation type="submission" date="2016-10" db="EMBL/GenBank/DDBJ databases">
        <title>The whole genome sequencing and assembly of Bacillus simplex DSM 1321 strain.</title>
        <authorList>
            <person name="Park M.-K."/>
            <person name="Lee Y.-J."/>
            <person name="Yi H."/>
            <person name="Bahn Y.-S."/>
            <person name="Kim J.F."/>
            <person name="Lee D.-W."/>
        </authorList>
    </citation>
    <scope>NUCLEOTIDE SEQUENCE [LARGE SCALE GENOMIC DNA]</scope>
    <source>
        <strain evidence="1 2">DSM 1321</strain>
    </source>
</reference>
<evidence type="ECO:0000313" key="1">
    <source>
        <dbReference type="EMBL" id="ASS96630.1"/>
    </source>
</evidence>
<dbReference type="AlphaFoldDB" id="A0A223EN17"/>